<evidence type="ECO:0000313" key="1">
    <source>
        <dbReference type="EMBL" id="QAU03968.1"/>
    </source>
</evidence>
<sequence length="124" mass="14765">MQAINIEQQLIEAEGRETDEDETLSIDDLLENKFDTDEIQRRIEREAGQQAEKSLRKNKREIERLKNHAQKCLLTDNFEGYGYAINKLREFYRRPKASRTELIVMYDDSRQTLFNIVKIAQKQQ</sequence>
<accession>A0A410T5G0</accession>
<name>A0A410T5G0_9CAUD</name>
<dbReference type="Proteomes" id="UP000289169">
    <property type="component" value="Segment"/>
</dbReference>
<gene>
    <name evidence="1" type="ORF">Henu6_gp165</name>
</gene>
<dbReference type="InterPro" id="IPR022558">
    <property type="entry name" value="DUF2654"/>
</dbReference>
<proteinExistence type="predicted"/>
<evidence type="ECO:0000313" key="2">
    <source>
        <dbReference type="Proteomes" id="UP000289169"/>
    </source>
</evidence>
<organism evidence="1 2">
    <name type="scientific">Acinetobacter phage Henu6</name>
    <dbReference type="NCBI Taxonomy" id="2500136"/>
    <lineage>
        <taxon>Viruses</taxon>
        <taxon>Duplodnaviria</taxon>
        <taxon>Heunggongvirae</taxon>
        <taxon>Uroviricota</taxon>
        <taxon>Caudoviricetes</taxon>
        <taxon>Pantevenvirales</taxon>
        <taxon>Straboviridae</taxon>
        <taxon>Twarogvirinae</taxon>
        <taxon>Zedzedvirus</taxon>
        <taxon>Zedzedvirus zz1</taxon>
    </lineage>
</organism>
<reference evidence="1 2" key="1">
    <citation type="submission" date="2018-11" db="EMBL/GenBank/DDBJ databases">
        <authorList>
            <person name="Teng T."/>
        </authorList>
    </citation>
    <scope>NUCLEOTIDE SEQUENCE [LARGE SCALE GENOMIC DNA]</scope>
</reference>
<dbReference type="Pfam" id="PF10849">
    <property type="entry name" value="DUF2654"/>
    <property type="match status" value="1"/>
</dbReference>
<protein>
    <submittedName>
        <fullName evidence="1">Uncharacterized protein</fullName>
    </submittedName>
</protein>
<dbReference type="EMBL" id="MK240351">
    <property type="protein sequence ID" value="QAU03968.1"/>
    <property type="molecule type" value="Genomic_DNA"/>
</dbReference>